<evidence type="ECO:0000313" key="2">
    <source>
        <dbReference type="Proteomes" id="UP001055153"/>
    </source>
</evidence>
<dbReference type="EMBL" id="BPQQ01000002">
    <property type="protein sequence ID" value="GJD98201.1"/>
    <property type="molecule type" value="Genomic_DNA"/>
</dbReference>
<comment type="caution">
    <text evidence="1">The sequence shown here is derived from an EMBL/GenBank/DDBJ whole genome shotgun (WGS) entry which is preliminary data.</text>
</comment>
<sequence>MQESREDFRAELRRQVRAGDIATGEAASACLPGLLRRLAHHEREATRAVPLLRLYHRWRRHRLRLQVADARWHIAQGRAARMGDLIGRS</sequence>
<dbReference type="RefSeq" id="WP_238233160.1">
    <property type="nucleotide sequence ID" value="NZ_BPQQ01000002.1"/>
</dbReference>
<protein>
    <submittedName>
        <fullName evidence="1">Uncharacterized protein</fullName>
    </submittedName>
</protein>
<dbReference type="Proteomes" id="UP001055153">
    <property type="component" value="Unassembled WGS sequence"/>
</dbReference>
<reference evidence="1" key="1">
    <citation type="journal article" date="2021" name="Front. Microbiol.">
        <title>Comprehensive Comparative Genomics and Phenotyping of Methylobacterium Species.</title>
        <authorList>
            <person name="Alessa O."/>
            <person name="Ogura Y."/>
            <person name="Fujitani Y."/>
            <person name="Takami H."/>
            <person name="Hayashi T."/>
            <person name="Sahin N."/>
            <person name="Tani A."/>
        </authorList>
    </citation>
    <scope>NUCLEOTIDE SEQUENCE</scope>
    <source>
        <strain evidence="1">DSM 17168</strain>
    </source>
</reference>
<keyword evidence="2" id="KW-1185">Reference proteome</keyword>
<proteinExistence type="predicted"/>
<evidence type="ECO:0000313" key="1">
    <source>
        <dbReference type="EMBL" id="GJD98201.1"/>
    </source>
</evidence>
<organism evidence="1 2">
    <name type="scientific">Methylobacterium isbiliense</name>
    <dbReference type="NCBI Taxonomy" id="315478"/>
    <lineage>
        <taxon>Bacteria</taxon>
        <taxon>Pseudomonadati</taxon>
        <taxon>Pseudomonadota</taxon>
        <taxon>Alphaproteobacteria</taxon>
        <taxon>Hyphomicrobiales</taxon>
        <taxon>Methylobacteriaceae</taxon>
        <taxon>Methylobacterium</taxon>
    </lineage>
</organism>
<name>A0ABQ4S545_9HYPH</name>
<gene>
    <name evidence="1" type="ORF">GMJLKIPL_0108</name>
</gene>
<accession>A0ABQ4S545</accession>
<reference evidence="1" key="2">
    <citation type="submission" date="2021-08" db="EMBL/GenBank/DDBJ databases">
        <authorList>
            <person name="Tani A."/>
            <person name="Ola A."/>
            <person name="Ogura Y."/>
            <person name="Katsura K."/>
            <person name="Hayashi T."/>
        </authorList>
    </citation>
    <scope>NUCLEOTIDE SEQUENCE</scope>
    <source>
        <strain evidence="1">DSM 17168</strain>
    </source>
</reference>